<dbReference type="PANTHER" id="PTHR31815">
    <property type="entry name" value="AGAP005329-PA"/>
    <property type="match status" value="1"/>
</dbReference>
<feature type="region of interest" description="Disordered" evidence="6">
    <location>
        <begin position="173"/>
        <end position="229"/>
    </location>
</feature>
<evidence type="ECO:0000256" key="3">
    <source>
        <dbReference type="ARBA" id="ARBA00022692"/>
    </source>
</evidence>
<evidence type="ECO:0000256" key="1">
    <source>
        <dbReference type="ARBA" id="ARBA00004141"/>
    </source>
</evidence>
<feature type="transmembrane region" description="Helical" evidence="7">
    <location>
        <begin position="46"/>
        <end position="67"/>
    </location>
</feature>
<name>A0A834FSM6_ORYME</name>
<accession>A0A834FSM6</accession>
<evidence type="ECO:0000313" key="9">
    <source>
        <dbReference type="Proteomes" id="UP000646548"/>
    </source>
</evidence>
<organism evidence="8 9">
    <name type="scientific">Oryzias melastigma</name>
    <name type="common">Marine medaka</name>
    <dbReference type="NCBI Taxonomy" id="30732"/>
    <lineage>
        <taxon>Eukaryota</taxon>
        <taxon>Metazoa</taxon>
        <taxon>Chordata</taxon>
        <taxon>Craniata</taxon>
        <taxon>Vertebrata</taxon>
        <taxon>Euteleostomi</taxon>
        <taxon>Actinopterygii</taxon>
        <taxon>Neopterygii</taxon>
        <taxon>Teleostei</taxon>
        <taxon>Neoteleostei</taxon>
        <taxon>Acanthomorphata</taxon>
        <taxon>Ovalentaria</taxon>
        <taxon>Atherinomorphae</taxon>
        <taxon>Beloniformes</taxon>
        <taxon>Adrianichthyidae</taxon>
        <taxon>Oryziinae</taxon>
        <taxon>Oryzias</taxon>
    </lineage>
</organism>
<dbReference type="OrthoDB" id="9994280at2759"/>
<keyword evidence="3 7" id="KW-0812">Transmembrane</keyword>
<gene>
    <name evidence="8" type="ORF">FQA47_004890</name>
</gene>
<evidence type="ECO:0000256" key="2">
    <source>
        <dbReference type="ARBA" id="ARBA00005308"/>
    </source>
</evidence>
<proteinExistence type="inferred from homology"/>
<comment type="similarity">
    <text evidence="2">Belongs to the TMEM200 family.</text>
</comment>
<sequence>MTAASPACSPASSSQSASLCLPGCHSFLRHSDAYQTKLRLGSAPGVWLLLGVLVVLVGLSVAVAGYVSAPPKAVGGRGVTHAEKMKIVGPFVMGVGIFIVICAATLLYENRDLEIRKLETCDDLENLRVGDSWEQLSFTHQEECTEEEEASWATPAHILPLSSQSSLFPLALLHSQRPSPPPTEAAATHTEEVDRKQENQGKSIVLTRVLHHQEPTSQPPSPCLSISSFSDSCKLRENNKRTGSSETL</sequence>
<keyword evidence="4 7" id="KW-1133">Transmembrane helix</keyword>
<comment type="subcellular location">
    <subcellularLocation>
        <location evidence="1">Membrane</location>
        <topology evidence="1">Multi-pass membrane protein</topology>
    </subcellularLocation>
</comment>
<dbReference type="Pfam" id="PF10177">
    <property type="entry name" value="DUF2371"/>
    <property type="match status" value="1"/>
</dbReference>
<evidence type="ECO:0000256" key="5">
    <source>
        <dbReference type="ARBA" id="ARBA00023136"/>
    </source>
</evidence>
<evidence type="ECO:0000256" key="7">
    <source>
        <dbReference type="SAM" id="Phobius"/>
    </source>
</evidence>
<dbReference type="AlphaFoldDB" id="A0A834FSM6"/>
<evidence type="ECO:0000256" key="4">
    <source>
        <dbReference type="ARBA" id="ARBA00022989"/>
    </source>
</evidence>
<evidence type="ECO:0000256" key="6">
    <source>
        <dbReference type="SAM" id="MobiDB-lite"/>
    </source>
</evidence>
<dbReference type="Proteomes" id="UP000646548">
    <property type="component" value="Unassembled WGS sequence"/>
</dbReference>
<keyword evidence="5 7" id="KW-0472">Membrane</keyword>
<protein>
    <submittedName>
        <fullName evidence="8">Transmembrane protein 200A</fullName>
    </submittedName>
</protein>
<dbReference type="GO" id="GO:0016020">
    <property type="term" value="C:membrane"/>
    <property type="evidence" value="ECO:0007669"/>
    <property type="project" value="UniProtKB-SubCell"/>
</dbReference>
<feature type="transmembrane region" description="Helical" evidence="7">
    <location>
        <begin position="87"/>
        <end position="108"/>
    </location>
</feature>
<dbReference type="EMBL" id="WKFB01000004">
    <property type="protein sequence ID" value="KAF6739619.1"/>
    <property type="molecule type" value="Genomic_DNA"/>
</dbReference>
<dbReference type="InterPro" id="IPR018787">
    <property type="entry name" value="DUF2371_TMEM200"/>
</dbReference>
<dbReference type="PANTHER" id="PTHR31815:SF3">
    <property type="entry name" value="TRANSMEMBRANE PROTEIN 200B"/>
    <property type="match status" value="1"/>
</dbReference>
<evidence type="ECO:0000313" key="8">
    <source>
        <dbReference type="EMBL" id="KAF6739619.1"/>
    </source>
</evidence>
<comment type="caution">
    <text evidence="8">The sequence shown here is derived from an EMBL/GenBank/DDBJ whole genome shotgun (WGS) entry which is preliminary data.</text>
</comment>
<feature type="compositionally biased region" description="Basic and acidic residues" evidence="6">
    <location>
        <begin position="189"/>
        <end position="199"/>
    </location>
</feature>
<reference evidence="8" key="1">
    <citation type="journal article" name="BMC Genomics">
        <title>Long-read sequencing and de novo genome assembly of marine medaka (Oryzias melastigma).</title>
        <authorList>
            <person name="Liang P."/>
            <person name="Saqib H.S.A."/>
            <person name="Ni X."/>
            <person name="Shen Y."/>
        </authorList>
    </citation>
    <scope>NUCLEOTIDE SEQUENCE</scope>
    <source>
        <strain evidence="8">Bigg-433</strain>
    </source>
</reference>